<evidence type="ECO:0000256" key="5">
    <source>
        <dbReference type="ARBA" id="ARBA00022840"/>
    </source>
</evidence>
<feature type="domain" description="ABC transmembrane type-1" evidence="11">
    <location>
        <begin position="71"/>
        <end position="376"/>
    </location>
</feature>
<dbReference type="GO" id="GO:0016887">
    <property type="term" value="F:ATP hydrolysis activity"/>
    <property type="evidence" value="ECO:0007669"/>
    <property type="project" value="InterPro"/>
</dbReference>
<accession>A0A9P6HBG0</accession>
<feature type="transmembrane region" description="Helical" evidence="9">
    <location>
        <begin position="885"/>
        <end position="904"/>
    </location>
</feature>
<feature type="transmembrane region" description="Helical" evidence="9">
    <location>
        <begin position="234"/>
        <end position="251"/>
    </location>
</feature>
<dbReference type="FunFam" id="1.20.1560.10:FF:000102">
    <property type="entry name" value="ABC multidrug transporter Mdr1"/>
    <property type="match status" value="1"/>
</dbReference>
<dbReference type="CDD" id="cd03249">
    <property type="entry name" value="ABC_MTABC3_MDL1_MDL2"/>
    <property type="match status" value="2"/>
</dbReference>
<feature type="transmembrane region" description="Helical" evidence="9">
    <location>
        <begin position="997"/>
        <end position="1021"/>
    </location>
</feature>
<feature type="transmembrane region" description="Helical" evidence="9">
    <location>
        <begin position="782"/>
        <end position="803"/>
    </location>
</feature>
<dbReference type="GO" id="GO:0005743">
    <property type="term" value="C:mitochondrial inner membrane"/>
    <property type="evidence" value="ECO:0007669"/>
    <property type="project" value="TreeGrafter"/>
</dbReference>
<evidence type="ECO:0000313" key="13">
    <source>
        <dbReference type="Proteomes" id="UP000736335"/>
    </source>
</evidence>
<feature type="region of interest" description="Disordered" evidence="8">
    <location>
        <begin position="664"/>
        <end position="695"/>
    </location>
</feature>
<dbReference type="InterPro" id="IPR036640">
    <property type="entry name" value="ABC1_TM_sf"/>
</dbReference>
<dbReference type="InterPro" id="IPR003439">
    <property type="entry name" value="ABC_transporter-like_ATP-bd"/>
</dbReference>
<evidence type="ECO:0000256" key="3">
    <source>
        <dbReference type="ARBA" id="ARBA00022692"/>
    </source>
</evidence>
<reference evidence="12" key="1">
    <citation type="journal article" date="2020" name="Nat. Commun.">
        <title>Large-scale genome sequencing of mycorrhizal fungi provides insights into the early evolution of symbiotic traits.</title>
        <authorList>
            <person name="Miyauchi S."/>
            <person name="Kiss E."/>
            <person name="Kuo A."/>
            <person name="Drula E."/>
            <person name="Kohler A."/>
            <person name="Sanchez-Garcia M."/>
            <person name="Morin E."/>
            <person name="Andreopoulos B."/>
            <person name="Barry K.W."/>
            <person name="Bonito G."/>
            <person name="Buee M."/>
            <person name="Carver A."/>
            <person name="Chen C."/>
            <person name="Cichocki N."/>
            <person name="Clum A."/>
            <person name="Culley D."/>
            <person name="Crous P.W."/>
            <person name="Fauchery L."/>
            <person name="Girlanda M."/>
            <person name="Hayes R.D."/>
            <person name="Keri Z."/>
            <person name="LaButti K."/>
            <person name="Lipzen A."/>
            <person name="Lombard V."/>
            <person name="Magnuson J."/>
            <person name="Maillard F."/>
            <person name="Murat C."/>
            <person name="Nolan M."/>
            <person name="Ohm R.A."/>
            <person name="Pangilinan J."/>
            <person name="Pereira M.F."/>
            <person name="Perotto S."/>
            <person name="Peter M."/>
            <person name="Pfister S."/>
            <person name="Riley R."/>
            <person name="Sitrit Y."/>
            <person name="Stielow J.B."/>
            <person name="Szollosi G."/>
            <person name="Zifcakova L."/>
            <person name="Stursova M."/>
            <person name="Spatafora J.W."/>
            <person name="Tedersoo L."/>
            <person name="Vaario L.M."/>
            <person name="Yamada A."/>
            <person name="Yan M."/>
            <person name="Wang P."/>
            <person name="Xu J."/>
            <person name="Bruns T."/>
            <person name="Baldrian P."/>
            <person name="Vilgalys R."/>
            <person name="Dunand C."/>
            <person name="Henrissat B."/>
            <person name="Grigoriev I.V."/>
            <person name="Hibbett D."/>
            <person name="Nagy L.G."/>
            <person name="Martin F.M."/>
        </authorList>
    </citation>
    <scope>NUCLEOTIDE SEQUENCE</scope>
    <source>
        <strain evidence="12">UH-Tt-Lm1</strain>
    </source>
</reference>
<evidence type="ECO:0000256" key="6">
    <source>
        <dbReference type="ARBA" id="ARBA00022989"/>
    </source>
</evidence>
<dbReference type="PANTHER" id="PTHR43394">
    <property type="entry name" value="ATP-DEPENDENT PERMEASE MDL1, MITOCHONDRIAL"/>
    <property type="match status" value="1"/>
</dbReference>
<proteinExistence type="inferred from homology"/>
<feature type="domain" description="ABC transporter" evidence="10">
    <location>
        <begin position="411"/>
        <end position="656"/>
    </location>
</feature>
<dbReference type="PROSITE" id="PS50929">
    <property type="entry name" value="ABC_TM1F"/>
    <property type="match status" value="2"/>
</dbReference>
<dbReference type="FunFam" id="3.40.50.300:FF:000913">
    <property type="entry name" value="ABC multidrug transporter SitT"/>
    <property type="match status" value="1"/>
</dbReference>
<evidence type="ECO:0000259" key="11">
    <source>
        <dbReference type="PROSITE" id="PS50929"/>
    </source>
</evidence>
<keyword evidence="4" id="KW-0547">Nucleotide-binding</keyword>
<comment type="caution">
    <text evidence="12">The sequence shown here is derived from an EMBL/GenBank/DDBJ whole genome shotgun (WGS) entry which is preliminary data.</text>
</comment>
<feature type="domain" description="ABC transmembrane type-1" evidence="11">
    <location>
        <begin position="739"/>
        <end position="1026"/>
    </location>
</feature>
<keyword evidence="5" id="KW-0067">ATP-binding</keyword>
<dbReference type="Gene3D" id="1.20.1560.10">
    <property type="entry name" value="ABC transporter type 1, transmembrane domain"/>
    <property type="match status" value="1"/>
</dbReference>
<dbReference type="Gene3D" id="3.40.50.300">
    <property type="entry name" value="P-loop containing nucleotide triphosphate hydrolases"/>
    <property type="match status" value="2"/>
</dbReference>
<evidence type="ECO:0000256" key="2">
    <source>
        <dbReference type="ARBA" id="ARBA00007577"/>
    </source>
</evidence>
<sequence length="1307" mass="140952">MSSSGAKPRRGFFTKKSSTSVNDLDASGEKGSVVQDAVDDTVLTPKVDHVAPVGFTELFRFSTWTEIFFDLIGLLCGAGAGAAQPLMSLIFGKLTQDFVSFEIIRAQAEQGLEEGIAALPAAAANFRTEAALQASYLVYIGVGMFVTNMVYMSIWSHTSEVSAKRLRESYFASILRQDVAFFDNVGAGEIATRLETDTHLFQQGISEKVPLTTGFFAAFVTGFALAFIQQWKLALAMSSIIPMISITLGLMNKFISKYKQQSLSCVGEGGSIAEEVISTIRTGHAFGSQNVLHSLYHNYVLGARVVDLKSAVWQGCSHGVMFFAIYGSYALSFQFGTTLINAGEATPGQVVNVVIAVLIGAFSLGLAAPEVQAIAHARAAAAKLYATIDRVPTIDSADPGGLKPGSCDGNITLENVQFTYPSRPNVPIVKDLSLTIQAGTTVALVGASGSGKSTIISLVERFYDPLSGVVRLDGIDIKEFNVKWLRSQIGLVSQEPVLFATSIKNNVAHGLVGTQWENAPEEEKFALIKEACIKANADGFVSKLPNGYDTLVGERGFLLSGGQKQRIAIARAIVSDPRILLLDEATSALDTQSEGIVQNALDKASKGRTTITIAHRLSTIKDANRIHVMGDGLILESGTHQELLGNNGPYARLVAAQRLKEAHVEEDESGSSTADDVEVMEKSVHEETPYVRGGSTRSLASEILEKNGQQGEKREKDYSMFYLFRRIGSLNPPGYREYFMGLCAAICAGLVYPSFGIVYAKALQGFSLQDPHARRQAGDRNALWLFVIAVLAGLAISVEHWMFNHAAAQLSSVLRTKSFRAILSQDIEFFDKEENSTGALATGLADNPQKVYGLAGITLGAIVQSMATVVGGSAIGLVFAWKLSLVGIACYPLVISAGLIRLRVVVLKDQANRKAHASSAHLACEAAGAIKTVASLGREEDCCRQYSASLEAPLRQTSKGGLLNILIYAFSQSVGFWVISLIFWYGSRLVSTLELPMFNFFVSLMSTTFSAIQAGNILSFVPDISAARSAAINVIELLDSKPVIDAESDEGIIPEVVVGRIRFDGIHFRYPTRPGVRVLRDLSLTVEPGSFVAIVGPSGSGKSTTVQLVERFYNPLAGDIYLDDTKITDLNVREYRKHLALVSQEPTLYDGTIRFNILLGAIKPMEEVSQEEIEKACADANILEFINELPDGFETKVGGKGSQLSGGQKQRIAIARALLRNPKVLLLDEATSALDSQSEKVVQAALDIAARGRTTIAIAHRLSTIQNADCIYFITEGAVSEQGTHEELLALKGGYYEYVQLQDLSGQ</sequence>
<keyword evidence="13" id="KW-1185">Reference proteome</keyword>
<dbReference type="SMART" id="SM00382">
    <property type="entry name" value="AAA"/>
    <property type="match status" value="2"/>
</dbReference>
<evidence type="ECO:0000256" key="9">
    <source>
        <dbReference type="SAM" id="Phobius"/>
    </source>
</evidence>
<comment type="similarity">
    <text evidence="2">Belongs to the ABC transporter superfamily. ABCB family. Multidrug resistance exporter (TC 3.A.1.201) subfamily.</text>
</comment>
<dbReference type="GO" id="GO:0090374">
    <property type="term" value="P:oligopeptide export from mitochondrion"/>
    <property type="evidence" value="ECO:0007669"/>
    <property type="project" value="TreeGrafter"/>
</dbReference>
<dbReference type="InterPro" id="IPR011527">
    <property type="entry name" value="ABC1_TM_dom"/>
</dbReference>
<evidence type="ECO:0000259" key="10">
    <source>
        <dbReference type="PROSITE" id="PS50893"/>
    </source>
</evidence>
<feature type="transmembrane region" description="Helical" evidence="9">
    <location>
        <begin position="851"/>
        <end position="879"/>
    </location>
</feature>
<gene>
    <name evidence="12" type="ORF">BJ322DRAFT_145064</name>
</gene>
<name>A0A9P6HBG0_9AGAM</name>
<feature type="transmembrane region" description="Helical" evidence="9">
    <location>
        <begin position="738"/>
        <end position="762"/>
    </location>
</feature>
<protein>
    <submittedName>
        <fullName evidence="12">P-loop containing nucleoside triphosphate hydrolase protein</fullName>
    </submittedName>
</protein>
<evidence type="ECO:0000256" key="1">
    <source>
        <dbReference type="ARBA" id="ARBA00004141"/>
    </source>
</evidence>
<evidence type="ECO:0000256" key="8">
    <source>
        <dbReference type="SAM" id="MobiDB-lite"/>
    </source>
</evidence>
<reference evidence="12" key="2">
    <citation type="submission" date="2020-11" db="EMBL/GenBank/DDBJ databases">
        <authorList>
            <consortium name="DOE Joint Genome Institute"/>
            <person name="Kuo A."/>
            <person name="Miyauchi S."/>
            <person name="Kiss E."/>
            <person name="Drula E."/>
            <person name="Kohler A."/>
            <person name="Sanchez-Garcia M."/>
            <person name="Andreopoulos B."/>
            <person name="Barry K.W."/>
            <person name="Bonito G."/>
            <person name="Buee M."/>
            <person name="Carver A."/>
            <person name="Chen C."/>
            <person name="Cichocki N."/>
            <person name="Clum A."/>
            <person name="Culley D."/>
            <person name="Crous P.W."/>
            <person name="Fauchery L."/>
            <person name="Girlanda M."/>
            <person name="Hayes R."/>
            <person name="Keri Z."/>
            <person name="Labutti K."/>
            <person name="Lipzen A."/>
            <person name="Lombard V."/>
            <person name="Magnuson J."/>
            <person name="Maillard F."/>
            <person name="Morin E."/>
            <person name="Murat C."/>
            <person name="Nolan M."/>
            <person name="Ohm R."/>
            <person name="Pangilinan J."/>
            <person name="Pereira M."/>
            <person name="Perotto S."/>
            <person name="Peter M."/>
            <person name="Riley R."/>
            <person name="Sitrit Y."/>
            <person name="Stielow B."/>
            <person name="Szollosi G."/>
            <person name="Zifcakova L."/>
            <person name="Stursova M."/>
            <person name="Spatafora J.W."/>
            <person name="Tedersoo L."/>
            <person name="Vaario L.-M."/>
            <person name="Yamada A."/>
            <person name="Yan M."/>
            <person name="Wang P."/>
            <person name="Xu J."/>
            <person name="Bruns T."/>
            <person name="Baldrian P."/>
            <person name="Vilgalys R."/>
            <person name="Henrissat B."/>
            <person name="Grigoriev I.V."/>
            <person name="Hibbett D."/>
            <person name="Nagy L.G."/>
            <person name="Martin F.M."/>
        </authorList>
    </citation>
    <scope>NUCLEOTIDE SEQUENCE</scope>
    <source>
        <strain evidence="12">UH-Tt-Lm1</strain>
    </source>
</reference>
<evidence type="ECO:0000256" key="7">
    <source>
        <dbReference type="ARBA" id="ARBA00023136"/>
    </source>
</evidence>
<dbReference type="EMBL" id="WIUZ02000010">
    <property type="protein sequence ID" value="KAF9783308.1"/>
    <property type="molecule type" value="Genomic_DNA"/>
</dbReference>
<dbReference type="InterPro" id="IPR017871">
    <property type="entry name" value="ABC_transporter-like_CS"/>
</dbReference>
<dbReference type="GO" id="GO:0015421">
    <property type="term" value="F:ABC-type oligopeptide transporter activity"/>
    <property type="evidence" value="ECO:0007669"/>
    <property type="project" value="TreeGrafter"/>
</dbReference>
<dbReference type="SUPFAM" id="SSF90123">
    <property type="entry name" value="ABC transporter transmembrane region"/>
    <property type="match status" value="2"/>
</dbReference>
<dbReference type="CDD" id="cd18577">
    <property type="entry name" value="ABC_6TM_Pgp_ABCB1_D1_like"/>
    <property type="match status" value="1"/>
</dbReference>
<feature type="transmembrane region" description="Helical" evidence="9">
    <location>
        <begin position="349"/>
        <end position="368"/>
    </location>
</feature>
<dbReference type="Proteomes" id="UP000736335">
    <property type="component" value="Unassembled WGS sequence"/>
</dbReference>
<dbReference type="InterPro" id="IPR039421">
    <property type="entry name" value="Type_1_exporter"/>
</dbReference>
<feature type="domain" description="ABC transporter" evidence="10">
    <location>
        <begin position="1061"/>
        <end position="1301"/>
    </location>
</feature>
<dbReference type="FunFam" id="3.40.50.300:FF:000251">
    <property type="entry name" value="ABC transporter B family member 19"/>
    <property type="match status" value="1"/>
</dbReference>
<dbReference type="PANTHER" id="PTHR43394:SF27">
    <property type="entry name" value="ATP-DEPENDENT TRANSLOCASE ABCB1-LIKE"/>
    <property type="match status" value="1"/>
</dbReference>
<dbReference type="InterPro" id="IPR027417">
    <property type="entry name" value="P-loop_NTPase"/>
</dbReference>
<feature type="transmembrane region" description="Helical" evidence="9">
    <location>
        <begin position="965"/>
        <end position="985"/>
    </location>
</feature>
<dbReference type="GO" id="GO:0005524">
    <property type="term" value="F:ATP binding"/>
    <property type="evidence" value="ECO:0007669"/>
    <property type="project" value="UniProtKB-KW"/>
</dbReference>
<keyword evidence="7 9" id="KW-0472">Membrane</keyword>
<feature type="transmembrane region" description="Helical" evidence="9">
    <location>
        <begin position="209"/>
        <end position="228"/>
    </location>
</feature>
<dbReference type="CDD" id="cd18578">
    <property type="entry name" value="ABC_6TM_Pgp_ABCB1_D2_like"/>
    <property type="match status" value="1"/>
</dbReference>
<evidence type="ECO:0000256" key="4">
    <source>
        <dbReference type="ARBA" id="ARBA00022741"/>
    </source>
</evidence>
<dbReference type="PROSITE" id="PS00211">
    <property type="entry name" value="ABC_TRANSPORTER_1"/>
    <property type="match status" value="2"/>
</dbReference>
<keyword evidence="12" id="KW-0378">Hydrolase</keyword>
<dbReference type="Pfam" id="PF00005">
    <property type="entry name" value="ABC_tran"/>
    <property type="match status" value="2"/>
</dbReference>
<keyword evidence="6 9" id="KW-1133">Transmembrane helix</keyword>
<feature type="region of interest" description="Disordered" evidence="8">
    <location>
        <begin position="1"/>
        <end position="27"/>
    </location>
</feature>
<comment type="subcellular location">
    <subcellularLocation>
        <location evidence="1">Membrane</location>
        <topology evidence="1">Multi-pass membrane protein</topology>
    </subcellularLocation>
</comment>
<dbReference type="SUPFAM" id="SSF52540">
    <property type="entry name" value="P-loop containing nucleoside triphosphate hydrolases"/>
    <property type="match status" value="2"/>
</dbReference>
<organism evidence="12 13">
    <name type="scientific">Thelephora terrestris</name>
    <dbReference type="NCBI Taxonomy" id="56493"/>
    <lineage>
        <taxon>Eukaryota</taxon>
        <taxon>Fungi</taxon>
        <taxon>Dikarya</taxon>
        <taxon>Basidiomycota</taxon>
        <taxon>Agaricomycotina</taxon>
        <taxon>Agaricomycetes</taxon>
        <taxon>Thelephorales</taxon>
        <taxon>Thelephoraceae</taxon>
        <taxon>Thelephora</taxon>
    </lineage>
</organism>
<feature type="transmembrane region" description="Helical" evidence="9">
    <location>
        <begin position="136"/>
        <end position="155"/>
    </location>
</feature>
<dbReference type="OrthoDB" id="6500128at2759"/>
<feature type="compositionally biased region" description="Basic and acidic residues" evidence="8">
    <location>
        <begin position="679"/>
        <end position="689"/>
    </location>
</feature>
<dbReference type="Pfam" id="PF00664">
    <property type="entry name" value="ABC_membrane"/>
    <property type="match status" value="2"/>
</dbReference>
<dbReference type="InterPro" id="IPR003593">
    <property type="entry name" value="AAA+_ATPase"/>
</dbReference>
<keyword evidence="3 9" id="KW-0812">Transmembrane</keyword>
<dbReference type="PROSITE" id="PS50893">
    <property type="entry name" value="ABC_TRANSPORTER_2"/>
    <property type="match status" value="2"/>
</dbReference>
<evidence type="ECO:0000313" key="12">
    <source>
        <dbReference type="EMBL" id="KAF9783308.1"/>
    </source>
</evidence>